<protein>
    <submittedName>
        <fullName evidence="2">Uncharacterized protein</fullName>
    </submittedName>
</protein>
<evidence type="ECO:0000256" key="1">
    <source>
        <dbReference type="SAM" id="MobiDB-lite"/>
    </source>
</evidence>
<feature type="region of interest" description="Disordered" evidence="1">
    <location>
        <begin position="117"/>
        <end position="182"/>
    </location>
</feature>
<organism evidence="2">
    <name type="scientific">Magallana gigas</name>
    <name type="common">Pacific oyster</name>
    <name type="synonym">Crassostrea gigas</name>
    <dbReference type="NCBI Taxonomy" id="29159"/>
    <lineage>
        <taxon>Eukaryota</taxon>
        <taxon>Metazoa</taxon>
        <taxon>Spiralia</taxon>
        <taxon>Lophotrochozoa</taxon>
        <taxon>Mollusca</taxon>
        <taxon>Bivalvia</taxon>
        <taxon>Autobranchia</taxon>
        <taxon>Pteriomorphia</taxon>
        <taxon>Ostreida</taxon>
        <taxon>Ostreoidea</taxon>
        <taxon>Ostreidae</taxon>
        <taxon>Magallana</taxon>
    </lineage>
</organism>
<sequence length="475" mass="53447">MDTIDVGPTEPKYVYLAGRGPTVTYRSQGERETVAFIKVLVLSKRARDLWNSVTLRVTQPSNNLTTMGGLLKIDEKKCSVTLNMQKSYFNYCGSGTCVRYGQQKDDYYCCCGNSNKETTTSTPKPTTEQPTTESTTKSTTTKATTMPDTTEATTVTTKKSTTPPSTTTTTVASSPSTVVTTRKPVTPSTSLVQVFEDSFFINLLDNEIDSPLADAIVDAYVEANTGELLSLVKYNISISGISATIKVPAKHDIQIQVRKQYTDNVRVYEVANNFLFPEAFSFQLNVYGPGPGDDEMTLWEKVILDVYNAESNCSNDLVTNIVCFISLGDLDMDARLIPAPSMSWLHHWRMNQSNLVFTRAGGQAYQIYTKFSLSQLYLRTDLQWNWQLVYFVHYKNHLISSQSHSSIDTSKLDFSWTNVYNGTYHLVKASSGWWKFSRSFHLWTEEHLTINTEAMDKIRLVLLQAWYKMNVGSGE</sequence>
<gene>
    <name evidence="2" type="ORF">CGI_10003062</name>
</gene>
<dbReference type="HOGENOM" id="CLU_575212_0_0_1"/>
<dbReference type="AlphaFoldDB" id="K1PJY3"/>
<dbReference type="EMBL" id="JH817835">
    <property type="protein sequence ID" value="EKC21938.1"/>
    <property type="molecule type" value="Genomic_DNA"/>
</dbReference>
<evidence type="ECO:0000313" key="2">
    <source>
        <dbReference type="EMBL" id="EKC21938.1"/>
    </source>
</evidence>
<dbReference type="InParanoid" id="K1PJY3"/>
<feature type="compositionally biased region" description="Low complexity" evidence="1">
    <location>
        <begin position="117"/>
        <end position="181"/>
    </location>
</feature>
<proteinExistence type="predicted"/>
<accession>K1PJY3</accession>
<reference evidence="2" key="1">
    <citation type="journal article" date="2012" name="Nature">
        <title>The oyster genome reveals stress adaptation and complexity of shell formation.</title>
        <authorList>
            <person name="Zhang G."/>
            <person name="Fang X."/>
            <person name="Guo X."/>
            <person name="Li L."/>
            <person name="Luo R."/>
            <person name="Xu F."/>
            <person name="Yang P."/>
            <person name="Zhang L."/>
            <person name="Wang X."/>
            <person name="Qi H."/>
            <person name="Xiong Z."/>
            <person name="Que H."/>
            <person name="Xie Y."/>
            <person name="Holland P.W."/>
            <person name="Paps J."/>
            <person name="Zhu Y."/>
            <person name="Wu F."/>
            <person name="Chen Y."/>
            <person name="Wang J."/>
            <person name="Peng C."/>
            <person name="Meng J."/>
            <person name="Yang L."/>
            <person name="Liu J."/>
            <person name="Wen B."/>
            <person name="Zhang N."/>
            <person name="Huang Z."/>
            <person name="Zhu Q."/>
            <person name="Feng Y."/>
            <person name="Mount A."/>
            <person name="Hedgecock D."/>
            <person name="Xu Z."/>
            <person name="Liu Y."/>
            <person name="Domazet-Loso T."/>
            <person name="Du Y."/>
            <person name="Sun X."/>
            <person name="Zhang S."/>
            <person name="Liu B."/>
            <person name="Cheng P."/>
            <person name="Jiang X."/>
            <person name="Li J."/>
            <person name="Fan D."/>
            <person name="Wang W."/>
            <person name="Fu W."/>
            <person name="Wang T."/>
            <person name="Wang B."/>
            <person name="Zhang J."/>
            <person name="Peng Z."/>
            <person name="Li Y."/>
            <person name="Li N."/>
            <person name="Wang J."/>
            <person name="Chen M."/>
            <person name="He Y."/>
            <person name="Tan F."/>
            <person name="Song X."/>
            <person name="Zheng Q."/>
            <person name="Huang R."/>
            <person name="Yang H."/>
            <person name="Du X."/>
            <person name="Chen L."/>
            <person name="Yang M."/>
            <person name="Gaffney P.M."/>
            <person name="Wang S."/>
            <person name="Luo L."/>
            <person name="She Z."/>
            <person name="Ming Y."/>
            <person name="Huang W."/>
            <person name="Zhang S."/>
            <person name="Huang B."/>
            <person name="Zhang Y."/>
            <person name="Qu T."/>
            <person name="Ni P."/>
            <person name="Miao G."/>
            <person name="Wang J."/>
            <person name="Wang Q."/>
            <person name="Steinberg C.E."/>
            <person name="Wang H."/>
            <person name="Li N."/>
            <person name="Qian L."/>
            <person name="Zhang G."/>
            <person name="Li Y."/>
            <person name="Yang H."/>
            <person name="Liu X."/>
            <person name="Wang J."/>
            <person name="Yin Y."/>
            <person name="Wang J."/>
        </authorList>
    </citation>
    <scope>NUCLEOTIDE SEQUENCE [LARGE SCALE GENOMIC DNA]</scope>
    <source>
        <strain evidence="2">05x7-T-G4-1.051#20</strain>
    </source>
</reference>
<name>K1PJY3_MAGGI</name>